<evidence type="ECO:0000256" key="1">
    <source>
        <dbReference type="SAM" id="MobiDB-lite"/>
    </source>
</evidence>
<dbReference type="AlphaFoldDB" id="Q23QU3"/>
<name>Q23QU3_TETTS</name>
<gene>
    <name evidence="2" type="ORF">TTHERM_00250900</name>
</gene>
<reference evidence="3" key="1">
    <citation type="journal article" date="2006" name="PLoS Biol.">
        <title>Macronuclear genome sequence of the ciliate Tetrahymena thermophila, a model eukaryote.</title>
        <authorList>
            <person name="Eisen J.A."/>
            <person name="Coyne R.S."/>
            <person name="Wu M."/>
            <person name="Wu D."/>
            <person name="Thiagarajan M."/>
            <person name="Wortman J.R."/>
            <person name="Badger J.H."/>
            <person name="Ren Q."/>
            <person name="Amedeo P."/>
            <person name="Jones K.M."/>
            <person name="Tallon L.J."/>
            <person name="Delcher A.L."/>
            <person name="Salzberg S.L."/>
            <person name="Silva J.C."/>
            <person name="Haas B.J."/>
            <person name="Majoros W.H."/>
            <person name="Farzad M."/>
            <person name="Carlton J.M."/>
            <person name="Smith R.K. Jr."/>
            <person name="Garg J."/>
            <person name="Pearlman R.E."/>
            <person name="Karrer K.M."/>
            <person name="Sun L."/>
            <person name="Manning G."/>
            <person name="Elde N.C."/>
            <person name="Turkewitz A.P."/>
            <person name="Asai D.J."/>
            <person name="Wilkes D.E."/>
            <person name="Wang Y."/>
            <person name="Cai H."/>
            <person name="Collins K."/>
            <person name="Stewart B.A."/>
            <person name="Lee S.R."/>
            <person name="Wilamowska K."/>
            <person name="Weinberg Z."/>
            <person name="Ruzzo W.L."/>
            <person name="Wloga D."/>
            <person name="Gaertig J."/>
            <person name="Frankel J."/>
            <person name="Tsao C.-C."/>
            <person name="Gorovsky M.A."/>
            <person name="Keeling P.J."/>
            <person name="Waller R.F."/>
            <person name="Patron N.J."/>
            <person name="Cherry J.M."/>
            <person name="Stover N.A."/>
            <person name="Krieger C.J."/>
            <person name="del Toro C."/>
            <person name="Ryder H.F."/>
            <person name="Williamson S.C."/>
            <person name="Barbeau R.A."/>
            <person name="Hamilton E.P."/>
            <person name="Orias E."/>
        </authorList>
    </citation>
    <scope>NUCLEOTIDE SEQUENCE [LARGE SCALE GENOMIC DNA]</scope>
    <source>
        <strain evidence="3">SB210</strain>
    </source>
</reference>
<accession>Q23QU3</accession>
<dbReference type="KEGG" id="tet:TTHERM_00250900"/>
<evidence type="ECO:0000313" key="2">
    <source>
        <dbReference type="EMBL" id="EAR98795.2"/>
    </source>
</evidence>
<feature type="region of interest" description="Disordered" evidence="1">
    <location>
        <begin position="112"/>
        <end position="150"/>
    </location>
</feature>
<organism evidence="2 3">
    <name type="scientific">Tetrahymena thermophila (strain SB210)</name>
    <dbReference type="NCBI Taxonomy" id="312017"/>
    <lineage>
        <taxon>Eukaryota</taxon>
        <taxon>Sar</taxon>
        <taxon>Alveolata</taxon>
        <taxon>Ciliophora</taxon>
        <taxon>Intramacronucleata</taxon>
        <taxon>Oligohymenophorea</taxon>
        <taxon>Hymenostomatida</taxon>
        <taxon>Tetrahymenina</taxon>
        <taxon>Tetrahymenidae</taxon>
        <taxon>Tetrahymena</taxon>
    </lineage>
</organism>
<dbReference type="EMBL" id="GG662647">
    <property type="protein sequence ID" value="EAR98795.2"/>
    <property type="molecule type" value="Genomic_DNA"/>
</dbReference>
<dbReference type="InParanoid" id="Q23QU3"/>
<proteinExistence type="predicted"/>
<dbReference type="HOGENOM" id="CLU_629305_0_0_1"/>
<evidence type="ECO:0000313" key="3">
    <source>
        <dbReference type="Proteomes" id="UP000009168"/>
    </source>
</evidence>
<sequence>MIYTNILFIKNFLNYKKFNQYMLTIIDQLLEKGKSAVFKLEDEILQIQTQDTYSQIIRIPILQIEYQQIAQKLAQIYKQLNQNSYKEIISIVNQMNLFNLENEINNKLISSYQEEEEDEEIGSDEEDNQSEEQEEQESSFQEEEEEEEREINMEIENNIQEITIEQLQQNKKNQEQEEDDDDYDEIHDILLLIQKDSIDIVKRNQKILEEKLYSTKKAQNRHFKKKEKKFEDLFEQEYYTRFLKNKNMNKHFQKILKQKSNKNQKLLKVNSYQDEFKNLNELIINMISKDSNFEIEINFSLIRNCLFEQELEIQNLQFVNIQRLYHTNQQKYRNVDHSNFYSDLIELLDEKNQVLKVENLDFFIEDQNIITHDQNQSIDHCMCCYNVVSNCGNYGFQQRIFNLKNIVAQSIQIELQQNDPVFHDIILHNKVKQITFTGEYGFGVNFIFKNGAYINQVNWNIKKFSLPFTIWVFEKFFIGKIGHLCFQNLTNQCYYDSLVNPSIFTSPISYSFNKYHREYDKYGNNQQIVKDLQVKLNERFIFQMQSIILYKLSDLYFNLSPFKIVQDLYF</sequence>
<dbReference type="Proteomes" id="UP000009168">
    <property type="component" value="Unassembled WGS sequence"/>
</dbReference>
<keyword evidence="3" id="KW-1185">Reference proteome</keyword>
<dbReference type="RefSeq" id="XP_001019040.2">
    <property type="nucleotide sequence ID" value="XM_001019040.2"/>
</dbReference>
<dbReference type="GeneID" id="7832009"/>
<protein>
    <submittedName>
        <fullName evidence="2">Uncharacterized protein</fullName>
    </submittedName>
</protein>
<feature type="compositionally biased region" description="Acidic residues" evidence="1">
    <location>
        <begin position="113"/>
        <end position="149"/>
    </location>
</feature>